<accession>A0A841TFH6</accession>
<keyword evidence="3" id="KW-1185">Reference proteome</keyword>
<comment type="caution">
    <text evidence="2">The sequence shown here is derived from an EMBL/GenBank/DDBJ whole genome shotgun (WGS) entry which is preliminary data.</text>
</comment>
<name>A0A841TFH6_9BACL</name>
<dbReference type="SUPFAM" id="SSF46785">
    <property type="entry name" value="Winged helix' DNA-binding domain"/>
    <property type="match status" value="1"/>
</dbReference>
<keyword evidence="1" id="KW-0238">DNA-binding</keyword>
<evidence type="ECO:0000313" key="2">
    <source>
        <dbReference type="EMBL" id="MBB6678038.1"/>
    </source>
</evidence>
<organism evidence="2 3">
    <name type="scientific">Cohnella lubricantis</name>
    <dbReference type="NCBI Taxonomy" id="2163172"/>
    <lineage>
        <taxon>Bacteria</taxon>
        <taxon>Bacillati</taxon>
        <taxon>Bacillota</taxon>
        <taxon>Bacilli</taxon>
        <taxon>Bacillales</taxon>
        <taxon>Paenibacillaceae</taxon>
        <taxon>Cohnella</taxon>
    </lineage>
</organism>
<dbReference type="AlphaFoldDB" id="A0A841TFH6"/>
<dbReference type="InterPro" id="IPR036390">
    <property type="entry name" value="WH_DNA-bd_sf"/>
</dbReference>
<reference evidence="2 3" key="1">
    <citation type="submission" date="2020-08" db="EMBL/GenBank/DDBJ databases">
        <title>Cohnella phylogeny.</title>
        <authorList>
            <person name="Dunlap C."/>
        </authorList>
    </citation>
    <scope>NUCLEOTIDE SEQUENCE [LARGE SCALE GENOMIC DNA]</scope>
    <source>
        <strain evidence="2 3">DSM 103658</strain>
    </source>
</reference>
<protein>
    <submittedName>
        <fullName evidence="2">Helix-turn-helix transcriptional regulator</fullName>
    </submittedName>
</protein>
<dbReference type="GO" id="GO:0003677">
    <property type="term" value="F:DNA binding"/>
    <property type="evidence" value="ECO:0007669"/>
    <property type="project" value="UniProtKB-KW"/>
</dbReference>
<dbReference type="Proteomes" id="UP000574133">
    <property type="component" value="Unassembled WGS sequence"/>
</dbReference>
<sequence>MKHEAPRAPFNGKPPLVIDDHQQRLLQSALRITIMHALGDEPKTAKQVADQLHKTPGNIHYHIQKLYDGGLLEMVDTRMNGGIVEKYYRARGTRFHYPGPKEDSHREADTVMDWLSRLSLSPDDVQAFTQDVIRLLEKWEQRTGDGDEYAVNIRVGRIGGA</sequence>
<dbReference type="Gene3D" id="1.10.10.10">
    <property type="entry name" value="Winged helix-like DNA-binding domain superfamily/Winged helix DNA-binding domain"/>
    <property type="match status" value="1"/>
</dbReference>
<evidence type="ECO:0000256" key="1">
    <source>
        <dbReference type="ARBA" id="ARBA00023125"/>
    </source>
</evidence>
<dbReference type="CDD" id="cd00090">
    <property type="entry name" value="HTH_ARSR"/>
    <property type="match status" value="1"/>
</dbReference>
<dbReference type="EMBL" id="JACJVN010000048">
    <property type="protein sequence ID" value="MBB6678038.1"/>
    <property type="molecule type" value="Genomic_DNA"/>
</dbReference>
<dbReference type="InterPro" id="IPR011991">
    <property type="entry name" value="ArsR-like_HTH"/>
</dbReference>
<dbReference type="RefSeq" id="WP_185179313.1">
    <property type="nucleotide sequence ID" value="NZ_CBCSEP010000029.1"/>
</dbReference>
<evidence type="ECO:0000313" key="3">
    <source>
        <dbReference type="Proteomes" id="UP000574133"/>
    </source>
</evidence>
<dbReference type="InterPro" id="IPR036388">
    <property type="entry name" value="WH-like_DNA-bd_sf"/>
</dbReference>
<gene>
    <name evidence="2" type="ORF">H4Q31_12020</name>
</gene>
<dbReference type="Pfam" id="PF12840">
    <property type="entry name" value="HTH_20"/>
    <property type="match status" value="1"/>
</dbReference>
<proteinExistence type="predicted"/>